<evidence type="ECO:0000313" key="2">
    <source>
        <dbReference type="Proteomes" id="UP000034507"/>
    </source>
</evidence>
<dbReference type="EMBL" id="LCBX01000018">
    <property type="protein sequence ID" value="KKS20728.1"/>
    <property type="molecule type" value="Genomic_DNA"/>
</dbReference>
<comment type="caution">
    <text evidence="1">The sequence shown here is derived from an EMBL/GenBank/DDBJ whole genome shotgun (WGS) entry which is preliminary data.</text>
</comment>
<dbReference type="Proteomes" id="UP000034507">
    <property type="component" value="Unassembled WGS sequence"/>
</dbReference>
<reference evidence="1 2" key="1">
    <citation type="journal article" date="2015" name="Nature">
        <title>rRNA introns, odd ribosomes, and small enigmatic genomes across a large radiation of phyla.</title>
        <authorList>
            <person name="Brown C.T."/>
            <person name="Hug L.A."/>
            <person name="Thomas B.C."/>
            <person name="Sharon I."/>
            <person name="Castelle C.J."/>
            <person name="Singh A."/>
            <person name="Wilkins M.J."/>
            <person name="Williams K.H."/>
            <person name="Banfield J.F."/>
        </authorList>
    </citation>
    <scope>NUCLEOTIDE SEQUENCE [LARGE SCALE GENOMIC DNA]</scope>
</reference>
<sequence length="131" mass="15131">MTNPTHSDTRTYSAPDEKRTDKYLERMAQLLVELMIQALYGVEDSFVMKLAVSDGHSINGTFQASRSVVTWQMNVEFYSDSMLPSRADFFDKDNPTVYPFKLVCTKSGKKACTYEIRNKYRVCKTFIIKRS</sequence>
<protein>
    <submittedName>
        <fullName evidence="1">Uncharacterized protein</fullName>
    </submittedName>
</protein>
<name>A0A0G1A5Y8_UNCKA</name>
<proteinExistence type="predicted"/>
<organism evidence="1 2">
    <name type="scientific">candidate division WWE3 bacterium GW2011_GWC1_41_7</name>
    <dbReference type="NCBI Taxonomy" id="1619119"/>
    <lineage>
        <taxon>Bacteria</taxon>
        <taxon>Katanobacteria</taxon>
    </lineage>
</organism>
<dbReference type="AlphaFoldDB" id="A0A0G1A5Y8"/>
<gene>
    <name evidence="1" type="ORF">UU77_C0018G0003</name>
</gene>
<accession>A0A0G1A5Y8</accession>
<evidence type="ECO:0000313" key="1">
    <source>
        <dbReference type="EMBL" id="KKS20728.1"/>
    </source>
</evidence>